<evidence type="ECO:0000313" key="1">
    <source>
        <dbReference type="EMBL" id="RNF39761.1"/>
    </source>
</evidence>
<gene>
    <name evidence="1" type="ORF">EEX84_07280</name>
</gene>
<protein>
    <submittedName>
        <fullName evidence="1">Uncharacterized protein</fullName>
    </submittedName>
</protein>
<evidence type="ECO:0000313" key="2">
    <source>
        <dbReference type="Proteomes" id="UP000275473"/>
    </source>
</evidence>
<organism evidence="1 2">
    <name type="scientific">Planococcus salinus</name>
    <dbReference type="NCBI Taxonomy" id="1848460"/>
    <lineage>
        <taxon>Bacteria</taxon>
        <taxon>Bacillati</taxon>
        <taxon>Bacillota</taxon>
        <taxon>Bacilli</taxon>
        <taxon>Bacillales</taxon>
        <taxon>Caryophanaceae</taxon>
        <taxon>Planococcus</taxon>
    </lineage>
</organism>
<dbReference type="EMBL" id="RIAX01000004">
    <property type="protein sequence ID" value="RNF39761.1"/>
    <property type="molecule type" value="Genomic_DNA"/>
</dbReference>
<dbReference type="AlphaFoldDB" id="A0A3M8P8L0"/>
<dbReference type="OrthoDB" id="9826090at2"/>
<sequence length="195" mass="22837">MKEKGTEINLDFDHYEGELNTDSGDLTFNKNEVIFEVPVDIKGTSHFAQCLLVEEYKFFDINTRLHKSRAFVLIAFDKTFPGNRVLRKNPRTILNQRISGECKGWEKTEDFYANDKGLWFSWRKGDYPWQGRVLPAIVPYNRVALERYLQKSVPGCEERERATKTSVPLEAELNYGLPVKWLKNNWADFISEYTK</sequence>
<accession>A0A3M8P8L0</accession>
<comment type="caution">
    <text evidence="1">The sequence shown here is derived from an EMBL/GenBank/DDBJ whole genome shotgun (WGS) entry which is preliminary data.</text>
</comment>
<dbReference type="Proteomes" id="UP000275473">
    <property type="component" value="Unassembled WGS sequence"/>
</dbReference>
<dbReference type="RefSeq" id="WP_123164956.1">
    <property type="nucleotide sequence ID" value="NZ_RIAX01000004.1"/>
</dbReference>
<proteinExistence type="predicted"/>
<reference evidence="1 2" key="1">
    <citation type="journal article" date="2018" name="Int. J. Syst. Evol. Microbiol.">
        <title>Planococcus salinus sp. nov., a moderately halophilic bacterium isolated from a saline-alkali soil.</title>
        <authorList>
            <person name="Gan L."/>
        </authorList>
    </citation>
    <scope>NUCLEOTIDE SEQUENCE [LARGE SCALE GENOMIC DNA]</scope>
    <source>
        <strain evidence="1 2">LCB217</strain>
    </source>
</reference>
<keyword evidence="2" id="KW-1185">Reference proteome</keyword>
<name>A0A3M8P8L0_9BACL</name>